<accession>A0A699ZG70</accession>
<comment type="caution">
    <text evidence="1">The sequence shown here is derived from an EMBL/GenBank/DDBJ whole genome shotgun (WGS) entry which is preliminary data.</text>
</comment>
<protein>
    <submittedName>
        <fullName evidence="1">Uncharacterized protein</fullName>
    </submittedName>
</protein>
<dbReference type="AlphaFoldDB" id="A0A699ZG70"/>
<reference evidence="1 2" key="1">
    <citation type="submission" date="2020-02" db="EMBL/GenBank/DDBJ databases">
        <title>Draft genome sequence of Haematococcus lacustris strain NIES-144.</title>
        <authorList>
            <person name="Morimoto D."/>
            <person name="Nakagawa S."/>
            <person name="Yoshida T."/>
            <person name="Sawayama S."/>
        </authorList>
    </citation>
    <scope>NUCLEOTIDE SEQUENCE [LARGE SCALE GENOMIC DNA]</scope>
    <source>
        <strain evidence="1 2">NIES-144</strain>
    </source>
</reference>
<keyword evidence="2" id="KW-1185">Reference proteome</keyword>
<sequence length="133" mass="14893">MVILIARGANNPPSRFVLSLASTPAVAAYIAQWFQAKRVESLSDERTLLDSLNRDDQTIVKQYLGHGLDQEATSLDTDQTDLLLPRQGTPAEVLTMLKRRDELMKGFDDKQAKTAEQRKTVHTLVKDVLSVQE</sequence>
<organism evidence="1 2">
    <name type="scientific">Haematococcus lacustris</name>
    <name type="common">Green alga</name>
    <name type="synonym">Haematococcus pluvialis</name>
    <dbReference type="NCBI Taxonomy" id="44745"/>
    <lineage>
        <taxon>Eukaryota</taxon>
        <taxon>Viridiplantae</taxon>
        <taxon>Chlorophyta</taxon>
        <taxon>core chlorophytes</taxon>
        <taxon>Chlorophyceae</taxon>
        <taxon>CS clade</taxon>
        <taxon>Chlamydomonadales</taxon>
        <taxon>Haematococcaceae</taxon>
        <taxon>Haematococcus</taxon>
    </lineage>
</organism>
<evidence type="ECO:0000313" key="1">
    <source>
        <dbReference type="EMBL" id="GFH20925.1"/>
    </source>
</evidence>
<name>A0A699ZG70_HAELA</name>
<dbReference type="EMBL" id="BLLF01001727">
    <property type="protein sequence ID" value="GFH20925.1"/>
    <property type="molecule type" value="Genomic_DNA"/>
</dbReference>
<evidence type="ECO:0000313" key="2">
    <source>
        <dbReference type="Proteomes" id="UP000485058"/>
    </source>
</evidence>
<gene>
    <name evidence="1" type="ORF">HaLaN_18133</name>
</gene>
<proteinExistence type="predicted"/>
<dbReference type="Proteomes" id="UP000485058">
    <property type="component" value="Unassembled WGS sequence"/>
</dbReference>